<dbReference type="EMBL" id="CP032125">
    <property type="protein sequence ID" value="AXX98942.1"/>
    <property type="molecule type" value="Genomic_DNA"/>
</dbReference>
<dbReference type="PANTHER" id="PTHR36302">
    <property type="entry name" value="BLR7088 PROTEIN"/>
    <property type="match status" value="1"/>
</dbReference>
<dbReference type="InterPro" id="IPR036182">
    <property type="entry name" value="PCuAC_sf"/>
</dbReference>
<reference evidence="2 3" key="1">
    <citation type="submission" date="2018-09" db="EMBL/GenBank/DDBJ databases">
        <title>Profundibacter amoris BAR1 gen. nov., sp. nov., a new member of the Roseobacter clade isolated at Lokis Castle Vent Field on the Arctic Mid-Oceanic Ridge.</title>
        <authorList>
            <person name="Le Moine Bauer S."/>
            <person name="Sjoeberg A.G."/>
            <person name="L'Haridon S."/>
            <person name="Stokke R."/>
            <person name="Roalkvam I."/>
            <person name="Steen I.H."/>
            <person name="Dahle H."/>
        </authorList>
    </citation>
    <scope>NUCLEOTIDE SEQUENCE [LARGE SCALE GENOMIC DNA]</scope>
    <source>
        <strain evidence="2 3">BAR1</strain>
    </source>
</reference>
<sequence>MSFTKTILASATAIILALPAFADGIMIKDVYIRSSGPNAKTGAAFLVIMNDTDQDDTLVGATSDIAKRVETHTHIKTDDGVMQMRKVEGGFPVAAHSMHALQRGGDHLMFMGLNRPLNQGDMVTVTLTFENAGDMTVEIPVDLKRMPEGGMTMKHDMDMSNGTSD</sequence>
<dbReference type="InterPro" id="IPR007410">
    <property type="entry name" value="LpqE-like"/>
</dbReference>
<gene>
    <name evidence="2" type="ORF">BAR1_14010</name>
</gene>
<keyword evidence="3" id="KW-1185">Reference proteome</keyword>
<dbReference type="InterPro" id="IPR058248">
    <property type="entry name" value="Lxx211020-like"/>
</dbReference>
<dbReference type="Proteomes" id="UP000261704">
    <property type="component" value="Chromosome"/>
</dbReference>
<organism evidence="2 3">
    <name type="scientific">Profundibacter amoris</name>
    <dbReference type="NCBI Taxonomy" id="2171755"/>
    <lineage>
        <taxon>Bacteria</taxon>
        <taxon>Pseudomonadati</taxon>
        <taxon>Pseudomonadota</taxon>
        <taxon>Alphaproteobacteria</taxon>
        <taxon>Rhodobacterales</taxon>
        <taxon>Paracoccaceae</taxon>
        <taxon>Profundibacter</taxon>
    </lineage>
</organism>
<proteinExistence type="predicted"/>
<evidence type="ECO:0000256" key="1">
    <source>
        <dbReference type="SAM" id="SignalP"/>
    </source>
</evidence>
<protein>
    <submittedName>
        <fullName evidence="2">Copper chaperone PCu(A)C</fullName>
    </submittedName>
</protein>
<dbReference type="OrthoDB" id="9796962at2"/>
<dbReference type="KEGG" id="pamo:BAR1_14010"/>
<dbReference type="AlphaFoldDB" id="A0A347UJB4"/>
<keyword evidence="1" id="KW-0732">Signal</keyword>
<feature type="chain" id="PRO_5016683072" evidence="1">
    <location>
        <begin position="23"/>
        <end position="165"/>
    </location>
</feature>
<accession>A0A347UJB4</accession>
<dbReference type="RefSeq" id="WP_118943596.1">
    <property type="nucleotide sequence ID" value="NZ_CP032125.1"/>
</dbReference>
<dbReference type="Pfam" id="PF04314">
    <property type="entry name" value="PCuAC"/>
    <property type="match status" value="1"/>
</dbReference>
<dbReference type="PANTHER" id="PTHR36302:SF1">
    <property type="entry name" value="COPPER CHAPERONE PCU(A)C"/>
    <property type="match status" value="1"/>
</dbReference>
<feature type="signal peptide" evidence="1">
    <location>
        <begin position="1"/>
        <end position="22"/>
    </location>
</feature>
<evidence type="ECO:0000313" key="3">
    <source>
        <dbReference type="Proteomes" id="UP000261704"/>
    </source>
</evidence>
<name>A0A347UJB4_9RHOB</name>
<dbReference type="SUPFAM" id="SSF110087">
    <property type="entry name" value="DR1885-like metal-binding protein"/>
    <property type="match status" value="1"/>
</dbReference>
<dbReference type="Gene3D" id="2.60.40.1890">
    <property type="entry name" value="PCu(A)C copper chaperone"/>
    <property type="match status" value="1"/>
</dbReference>
<evidence type="ECO:0000313" key="2">
    <source>
        <dbReference type="EMBL" id="AXX98942.1"/>
    </source>
</evidence>